<keyword evidence="1 10" id="KW-0963">Cytoplasm</keyword>
<dbReference type="GO" id="GO:0042274">
    <property type="term" value="P:ribosomal small subunit biogenesis"/>
    <property type="evidence" value="ECO:0007669"/>
    <property type="project" value="UniProtKB-UniRule"/>
</dbReference>
<dbReference type="GO" id="GO:0046872">
    <property type="term" value="F:metal ion binding"/>
    <property type="evidence" value="ECO:0007669"/>
    <property type="project" value="UniProtKB-KW"/>
</dbReference>
<dbReference type="InterPro" id="IPR027417">
    <property type="entry name" value="P-loop_NTPase"/>
</dbReference>
<dbReference type="STRING" id="1244108.SAMN05444004_102124"/>
<name>A0A1H3L9I6_9RHOB</name>
<dbReference type="RefSeq" id="WP_092642401.1">
    <property type="nucleotide sequence ID" value="NZ_FNPX01000002.1"/>
</dbReference>
<organism evidence="14 15">
    <name type="scientific">Jannaschia faecimaris</name>
    <dbReference type="NCBI Taxonomy" id="1244108"/>
    <lineage>
        <taxon>Bacteria</taxon>
        <taxon>Pseudomonadati</taxon>
        <taxon>Pseudomonadota</taxon>
        <taxon>Alphaproteobacteria</taxon>
        <taxon>Rhodobacterales</taxon>
        <taxon>Roseobacteraceae</taxon>
        <taxon>Jannaschia</taxon>
    </lineage>
</organism>
<sequence>MSDSAAPDHPTLAALGWQVFFADQVTDNAAVPARVMEVHRSGAQALGPEGEVRIPPGVDATVGDWVLFDPVLPAKSHVLDRFSLIKRRAPGKGHDVQAIAANVDTVFIVTSCTREFNVARLERYVALTLEAGAEAVIVLTKPDLCNDVAALERAARGISDQVTIVTLDARGAEPADKLAQWCAPGRTVAFLGSSGVGKSTLVNALSDGAEIATQPAREADHRGRHTTTHRQMHRLPGGALVVDTPGMRELQLTDTAEGLAMLFADLEALATTCKFRDCAHTVEPGCAIKAALAAGDIDPDRVERWKVLVAEDTFNTQSLSGRRWDEKERAEGIRDRRARLGKGG</sequence>
<evidence type="ECO:0000256" key="2">
    <source>
        <dbReference type="ARBA" id="ARBA00022517"/>
    </source>
</evidence>
<evidence type="ECO:0000259" key="12">
    <source>
        <dbReference type="PROSITE" id="PS50936"/>
    </source>
</evidence>
<evidence type="ECO:0000313" key="14">
    <source>
        <dbReference type="EMBL" id="SDY60849.1"/>
    </source>
</evidence>
<dbReference type="AlphaFoldDB" id="A0A1H3L9I6"/>
<proteinExistence type="inferred from homology"/>
<dbReference type="OrthoDB" id="9809485at2"/>
<dbReference type="GO" id="GO:0019843">
    <property type="term" value="F:rRNA binding"/>
    <property type="evidence" value="ECO:0007669"/>
    <property type="project" value="UniProtKB-KW"/>
</dbReference>
<evidence type="ECO:0000256" key="8">
    <source>
        <dbReference type="ARBA" id="ARBA00022884"/>
    </source>
</evidence>
<dbReference type="GO" id="GO:0003924">
    <property type="term" value="F:GTPase activity"/>
    <property type="evidence" value="ECO:0007669"/>
    <property type="project" value="UniProtKB-UniRule"/>
</dbReference>
<evidence type="ECO:0000256" key="5">
    <source>
        <dbReference type="ARBA" id="ARBA00022741"/>
    </source>
</evidence>
<dbReference type="Pfam" id="PF03193">
    <property type="entry name" value="RsgA_GTPase"/>
    <property type="match status" value="1"/>
</dbReference>
<evidence type="ECO:0000256" key="6">
    <source>
        <dbReference type="ARBA" id="ARBA00022801"/>
    </source>
</evidence>
<keyword evidence="15" id="KW-1185">Reference proteome</keyword>
<dbReference type="PROSITE" id="PS50936">
    <property type="entry name" value="ENGC_GTPASE"/>
    <property type="match status" value="1"/>
</dbReference>
<dbReference type="Proteomes" id="UP000198914">
    <property type="component" value="Unassembled WGS sequence"/>
</dbReference>
<feature type="binding site" evidence="10">
    <location>
        <begin position="192"/>
        <end position="200"/>
    </location>
    <ligand>
        <name>GTP</name>
        <dbReference type="ChEBI" id="CHEBI:37565"/>
    </ligand>
</feature>
<comment type="subunit">
    <text evidence="10">Monomer. Associates with 30S ribosomal subunit, binds 16S rRNA.</text>
</comment>
<comment type="cofactor">
    <cofactor evidence="10">
        <name>Zn(2+)</name>
        <dbReference type="ChEBI" id="CHEBI:29105"/>
    </cofactor>
    <text evidence="10">Binds 1 zinc ion per subunit.</text>
</comment>
<feature type="binding site" evidence="10">
    <location>
        <position position="278"/>
    </location>
    <ligand>
        <name>Zn(2+)</name>
        <dbReference type="ChEBI" id="CHEBI:29105"/>
    </ligand>
</feature>
<dbReference type="InterPro" id="IPR030378">
    <property type="entry name" value="G_CP_dom"/>
</dbReference>
<dbReference type="PANTHER" id="PTHR32120">
    <property type="entry name" value="SMALL RIBOSOMAL SUBUNIT BIOGENESIS GTPASE RSGA"/>
    <property type="match status" value="1"/>
</dbReference>
<feature type="binding site" evidence="10">
    <location>
        <begin position="140"/>
        <end position="143"/>
    </location>
    <ligand>
        <name>GTP</name>
        <dbReference type="ChEBI" id="CHEBI:37565"/>
    </ligand>
</feature>
<keyword evidence="9 10" id="KW-0342">GTP-binding</keyword>
<feature type="domain" description="EngC GTPase" evidence="12">
    <location>
        <begin position="101"/>
        <end position="248"/>
    </location>
</feature>
<keyword evidence="2 10" id="KW-0690">Ribosome biogenesis</keyword>
<dbReference type="NCBIfam" id="TIGR00157">
    <property type="entry name" value="ribosome small subunit-dependent GTPase A"/>
    <property type="match status" value="1"/>
</dbReference>
<dbReference type="InterPro" id="IPR010914">
    <property type="entry name" value="RsgA_GTPase_dom"/>
</dbReference>
<comment type="similarity">
    <text evidence="10">Belongs to the TRAFAC class YlqF/YawG GTPase family. RsgA subfamily.</text>
</comment>
<dbReference type="EC" id="3.6.1.-" evidence="10"/>
<evidence type="ECO:0000256" key="7">
    <source>
        <dbReference type="ARBA" id="ARBA00022833"/>
    </source>
</evidence>
<protein>
    <recommendedName>
        <fullName evidence="10">Small ribosomal subunit biogenesis GTPase RsgA</fullName>
        <ecNumber evidence="10">3.6.1.-</ecNumber>
    </recommendedName>
</protein>
<comment type="function">
    <text evidence="10">One of several proteins that assist in the late maturation steps of the functional core of the 30S ribosomal subunit. Helps release RbfA from mature subunits. May play a role in the assembly of ribosomal proteins into the subunit. Circularly permuted GTPase that catalyzes slow GTP hydrolysis, GTPase activity is stimulated by the 30S ribosomal subunit.</text>
</comment>
<evidence type="ECO:0000313" key="15">
    <source>
        <dbReference type="Proteomes" id="UP000198914"/>
    </source>
</evidence>
<keyword evidence="6 10" id="KW-0378">Hydrolase</keyword>
<feature type="binding site" evidence="10">
    <location>
        <position position="286"/>
    </location>
    <ligand>
        <name>Zn(2+)</name>
        <dbReference type="ChEBI" id="CHEBI:29105"/>
    </ligand>
</feature>
<dbReference type="GO" id="GO:0005737">
    <property type="term" value="C:cytoplasm"/>
    <property type="evidence" value="ECO:0007669"/>
    <property type="project" value="UniProtKB-SubCell"/>
</dbReference>
<comment type="subcellular location">
    <subcellularLocation>
        <location evidence="10">Cytoplasm</location>
    </subcellularLocation>
</comment>
<reference evidence="15" key="1">
    <citation type="submission" date="2016-10" db="EMBL/GenBank/DDBJ databases">
        <authorList>
            <person name="Varghese N."/>
            <person name="Submissions S."/>
        </authorList>
    </citation>
    <scope>NUCLEOTIDE SEQUENCE [LARGE SCALE GENOMIC DNA]</scope>
    <source>
        <strain evidence="15">DSM 100420</strain>
    </source>
</reference>
<dbReference type="Gene3D" id="1.10.40.50">
    <property type="entry name" value="Probable gtpase engc, domain 3"/>
    <property type="match status" value="1"/>
</dbReference>
<dbReference type="GO" id="GO:0005525">
    <property type="term" value="F:GTP binding"/>
    <property type="evidence" value="ECO:0007669"/>
    <property type="project" value="UniProtKB-UniRule"/>
</dbReference>
<evidence type="ECO:0000256" key="4">
    <source>
        <dbReference type="ARBA" id="ARBA00022730"/>
    </source>
</evidence>
<dbReference type="EMBL" id="FNPX01000002">
    <property type="protein sequence ID" value="SDY60849.1"/>
    <property type="molecule type" value="Genomic_DNA"/>
</dbReference>
<dbReference type="Gene3D" id="3.40.50.300">
    <property type="entry name" value="P-loop containing nucleotide triphosphate hydrolases"/>
    <property type="match status" value="1"/>
</dbReference>
<dbReference type="PANTHER" id="PTHR32120:SF10">
    <property type="entry name" value="SMALL RIBOSOMAL SUBUNIT BIOGENESIS GTPASE RSGA"/>
    <property type="match status" value="1"/>
</dbReference>
<keyword evidence="4 10" id="KW-0699">rRNA-binding</keyword>
<keyword evidence="8 10" id="KW-0694">RNA-binding</keyword>
<keyword evidence="3 10" id="KW-0479">Metal-binding</keyword>
<feature type="binding site" evidence="10">
    <location>
        <position position="280"/>
    </location>
    <ligand>
        <name>Zn(2+)</name>
        <dbReference type="ChEBI" id="CHEBI:29105"/>
    </ligand>
</feature>
<feature type="compositionally biased region" description="Basic and acidic residues" evidence="11">
    <location>
        <begin position="322"/>
        <end position="335"/>
    </location>
</feature>
<gene>
    <name evidence="10" type="primary">rsgA</name>
    <name evidence="14" type="ORF">SAMN05444004_102124</name>
</gene>
<accession>A0A1H3L9I6</accession>
<dbReference type="CDD" id="cd01854">
    <property type="entry name" value="YjeQ_EngC"/>
    <property type="match status" value="1"/>
</dbReference>
<feature type="domain" description="CP-type G" evidence="13">
    <location>
        <begin position="93"/>
        <end position="250"/>
    </location>
</feature>
<evidence type="ECO:0000256" key="1">
    <source>
        <dbReference type="ARBA" id="ARBA00022490"/>
    </source>
</evidence>
<dbReference type="SUPFAM" id="SSF52540">
    <property type="entry name" value="P-loop containing nucleoside triphosphate hydrolases"/>
    <property type="match status" value="1"/>
</dbReference>
<evidence type="ECO:0000256" key="3">
    <source>
        <dbReference type="ARBA" id="ARBA00022723"/>
    </source>
</evidence>
<dbReference type="HAMAP" id="MF_01820">
    <property type="entry name" value="GTPase_RsgA"/>
    <property type="match status" value="1"/>
</dbReference>
<evidence type="ECO:0000256" key="11">
    <source>
        <dbReference type="SAM" id="MobiDB-lite"/>
    </source>
</evidence>
<feature type="binding site" evidence="10">
    <location>
        <position position="273"/>
    </location>
    <ligand>
        <name>Zn(2+)</name>
        <dbReference type="ChEBI" id="CHEBI:29105"/>
    </ligand>
</feature>
<evidence type="ECO:0000256" key="9">
    <source>
        <dbReference type="ARBA" id="ARBA00023134"/>
    </source>
</evidence>
<feature type="region of interest" description="Disordered" evidence="11">
    <location>
        <begin position="322"/>
        <end position="344"/>
    </location>
</feature>
<evidence type="ECO:0000256" key="10">
    <source>
        <dbReference type="HAMAP-Rule" id="MF_01820"/>
    </source>
</evidence>
<evidence type="ECO:0000259" key="13">
    <source>
        <dbReference type="PROSITE" id="PS51721"/>
    </source>
</evidence>
<keyword evidence="5 10" id="KW-0547">Nucleotide-binding</keyword>
<keyword evidence="7 10" id="KW-0862">Zinc</keyword>
<dbReference type="PROSITE" id="PS51721">
    <property type="entry name" value="G_CP"/>
    <property type="match status" value="1"/>
</dbReference>
<dbReference type="InterPro" id="IPR004881">
    <property type="entry name" value="Ribosome_biogen_GTPase_RsgA"/>
</dbReference>